<organism evidence="1 2">
    <name type="scientific">Popillia japonica</name>
    <name type="common">Japanese beetle</name>
    <dbReference type="NCBI Taxonomy" id="7064"/>
    <lineage>
        <taxon>Eukaryota</taxon>
        <taxon>Metazoa</taxon>
        <taxon>Ecdysozoa</taxon>
        <taxon>Arthropoda</taxon>
        <taxon>Hexapoda</taxon>
        <taxon>Insecta</taxon>
        <taxon>Pterygota</taxon>
        <taxon>Neoptera</taxon>
        <taxon>Endopterygota</taxon>
        <taxon>Coleoptera</taxon>
        <taxon>Polyphaga</taxon>
        <taxon>Scarabaeiformia</taxon>
        <taxon>Scarabaeidae</taxon>
        <taxon>Rutelinae</taxon>
        <taxon>Popillia</taxon>
    </lineage>
</organism>
<proteinExistence type="predicted"/>
<accession>A0AAW1KFX8</accession>
<evidence type="ECO:0000313" key="2">
    <source>
        <dbReference type="Proteomes" id="UP001458880"/>
    </source>
</evidence>
<evidence type="ECO:0000313" key="1">
    <source>
        <dbReference type="EMBL" id="KAK9717209.1"/>
    </source>
</evidence>
<dbReference type="AlphaFoldDB" id="A0AAW1KFX8"/>
<dbReference type="EMBL" id="JASPKY010000245">
    <property type="protein sequence ID" value="KAK9717209.1"/>
    <property type="molecule type" value="Genomic_DNA"/>
</dbReference>
<comment type="caution">
    <text evidence="1">The sequence shown here is derived from an EMBL/GenBank/DDBJ whole genome shotgun (WGS) entry which is preliminary data.</text>
</comment>
<protein>
    <submittedName>
        <fullName evidence="1">Uncharacterized protein</fullName>
    </submittedName>
</protein>
<gene>
    <name evidence="1" type="ORF">QE152_g24273</name>
</gene>
<keyword evidence="2" id="KW-1185">Reference proteome</keyword>
<name>A0AAW1KFX8_POPJA</name>
<reference evidence="1 2" key="1">
    <citation type="journal article" date="2024" name="BMC Genomics">
        <title>De novo assembly and annotation of Popillia japonica's genome with initial clues to its potential as an invasive pest.</title>
        <authorList>
            <person name="Cucini C."/>
            <person name="Boschi S."/>
            <person name="Funari R."/>
            <person name="Cardaioli E."/>
            <person name="Iannotti N."/>
            <person name="Marturano G."/>
            <person name="Paoli F."/>
            <person name="Bruttini M."/>
            <person name="Carapelli A."/>
            <person name="Frati F."/>
            <person name="Nardi F."/>
        </authorList>
    </citation>
    <scope>NUCLEOTIDE SEQUENCE [LARGE SCALE GENOMIC DNA]</scope>
    <source>
        <strain evidence="1">DMR45628</strain>
    </source>
</reference>
<dbReference type="Proteomes" id="UP001458880">
    <property type="component" value="Unassembled WGS sequence"/>
</dbReference>
<sequence>MIQRQDNNDVQIISIMDGFVQNDNQVVLREDFDADDDIPLRQLRHIAALTNVDKESEILHQITSDIEDEEPETVIEPDKPITTVEALYFILLQEK</sequence>